<proteinExistence type="predicted"/>
<feature type="transmembrane region" description="Helical" evidence="1">
    <location>
        <begin position="182"/>
        <end position="202"/>
    </location>
</feature>
<dbReference type="AlphaFoldDB" id="A0A6C0LVU2"/>
<keyword evidence="1" id="KW-1133">Transmembrane helix</keyword>
<evidence type="ECO:0000256" key="1">
    <source>
        <dbReference type="SAM" id="Phobius"/>
    </source>
</evidence>
<protein>
    <submittedName>
        <fullName evidence="2">Uncharacterized protein</fullName>
    </submittedName>
</protein>
<accession>A0A6C0LVU2</accession>
<dbReference type="EMBL" id="MN740574">
    <property type="protein sequence ID" value="QHU34543.1"/>
    <property type="molecule type" value="Genomic_DNA"/>
</dbReference>
<organism evidence="2">
    <name type="scientific">viral metagenome</name>
    <dbReference type="NCBI Taxonomy" id="1070528"/>
    <lineage>
        <taxon>unclassified sequences</taxon>
        <taxon>metagenomes</taxon>
        <taxon>organismal metagenomes</taxon>
    </lineage>
</organism>
<sequence>MITNTAPILQSCYDDKTNTPSELVKCCLKKRKNDTDYCYTQCENLRNGDKCRGICDNFKTLGVIECLAMTPGFNIHNDYYNCAKTQNCNSDIGDRPNTQCVEENKDLIRLCCEKNNTKDYCKTWETITIDPTSVGIPSDLYPYGRSYISYNQNINSKDRGPWEKTMKEEKTLKKEVDKNNSVLYIVGGILVGFLILLILILFHNY</sequence>
<keyword evidence="1" id="KW-0812">Transmembrane</keyword>
<name>A0A6C0LVU2_9ZZZZ</name>
<keyword evidence="1" id="KW-0472">Membrane</keyword>
<reference evidence="2" key="1">
    <citation type="journal article" date="2020" name="Nature">
        <title>Giant virus diversity and host interactions through global metagenomics.</title>
        <authorList>
            <person name="Schulz F."/>
            <person name="Roux S."/>
            <person name="Paez-Espino D."/>
            <person name="Jungbluth S."/>
            <person name="Walsh D.A."/>
            <person name="Denef V.J."/>
            <person name="McMahon K.D."/>
            <person name="Konstantinidis K.T."/>
            <person name="Eloe-Fadrosh E.A."/>
            <person name="Kyrpides N.C."/>
            <person name="Woyke T."/>
        </authorList>
    </citation>
    <scope>NUCLEOTIDE SEQUENCE</scope>
    <source>
        <strain evidence="2">GVMAG-S-1016713-169</strain>
    </source>
</reference>
<evidence type="ECO:0000313" key="2">
    <source>
        <dbReference type="EMBL" id="QHU34543.1"/>
    </source>
</evidence>